<dbReference type="GO" id="GO:0003677">
    <property type="term" value="F:DNA binding"/>
    <property type="evidence" value="ECO:0007669"/>
    <property type="project" value="InterPro"/>
</dbReference>
<dbReference type="InterPro" id="IPR012337">
    <property type="entry name" value="RNaseH-like_sf"/>
</dbReference>
<dbReference type="STRING" id="314230.DSM3645_15105"/>
<evidence type="ECO:0000256" key="1">
    <source>
        <dbReference type="SAM" id="MobiDB-lite"/>
    </source>
</evidence>
<dbReference type="EMBL" id="AANZ01000041">
    <property type="protein sequence ID" value="EAQ77143.1"/>
    <property type="molecule type" value="Genomic_DNA"/>
</dbReference>
<dbReference type="HOGENOM" id="CLU_027568_0_0_0"/>
<comment type="caution">
    <text evidence="4">The sequence shown here is derived from an EMBL/GenBank/DDBJ whole genome shotgun (WGS) entry which is preliminary data.</text>
</comment>
<proteinExistence type="predicted"/>
<sequence length="445" mass="50629">MDDFHKQQGGSKVARGPHRVCYQRELTAAISQFLPPQFFARWRFHGNANWTPQRLAWAACLMSWSTDSTLTDRLESVGALLGELFPRWRVGLALGGFGRACIRETPRMLDEVRRQLRSSVAGWLEQYRVFGWVVMAVDGSRFEAPRTRANEAGLGCAGREKTTPQIYQTTLQHVGTSLPWDFRIGPGTASERRQLDEMLPDLPGKSLLIADAGFISYDLCRVLLMGRHDFLLRVGGNTHLLEKLGFACETRERTVYLWPLRFHAIPPVVLRLIVLRDANKEPVYLVTNIDSESLPEEIASQIYRLRWGLETHFRGLKQTLGRDRVLSRTPATALAEQGWLNIGAWLLQLMTTAALIAANEQPRQWSVAKASREVRRTMRGCPSRCIRQPLCQRLGCAKIDGYQRKGPKQTRRGVQKKREKPPGPPKIRQATKKEQQLAQQFMRPP</sequence>
<feature type="domain" description="Transposase IS4-like" evidence="2">
    <location>
        <begin position="134"/>
        <end position="335"/>
    </location>
</feature>
<accession>A4A0C3</accession>
<evidence type="ECO:0000313" key="4">
    <source>
        <dbReference type="EMBL" id="EAQ77743.1"/>
    </source>
</evidence>
<gene>
    <name evidence="3" type="ORF">DSM3645_15105</name>
    <name evidence="4" type="ORF">DSM3645_25277</name>
</gene>
<evidence type="ECO:0000313" key="3">
    <source>
        <dbReference type="EMBL" id="EAQ77143.1"/>
    </source>
</evidence>
<dbReference type="GO" id="GO:0006313">
    <property type="term" value="P:DNA transposition"/>
    <property type="evidence" value="ECO:0007669"/>
    <property type="project" value="InterPro"/>
</dbReference>
<organism evidence="4 5">
    <name type="scientific">Blastopirellula marina DSM 3645</name>
    <dbReference type="NCBI Taxonomy" id="314230"/>
    <lineage>
        <taxon>Bacteria</taxon>
        <taxon>Pseudomonadati</taxon>
        <taxon>Planctomycetota</taxon>
        <taxon>Planctomycetia</taxon>
        <taxon>Pirellulales</taxon>
        <taxon>Pirellulaceae</taxon>
        <taxon>Blastopirellula</taxon>
    </lineage>
</organism>
<feature type="compositionally biased region" description="Basic residues" evidence="1">
    <location>
        <begin position="405"/>
        <end position="419"/>
    </location>
</feature>
<dbReference type="PANTHER" id="PTHR37529:SF1">
    <property type="entry name" value="TRANSPOSASE INSG FOR INSERTION SEQUENCE ELEMENT IS4-RELATED"/>
    <property type="match status" value="1"/>
</dbReference>
<dbReference type="SUPFAM" id="SSF53098">
    <property type="entry name" value="Ribonuclease H-like"/>
    <property type="match status" value="1"/>
</dbReference>
<dbReference type="InterPro" id="IPR002559">
    <property type="entry name" value="Transposase_11"/>
</dbReference>
<protein>
    <submittedName>
        <fullName evidence="4">Probable transposase</fullName>
    </submittedName>
</protein>
<dbReference type="EMBL" id="AANZ01000028">
    <property type="protein sequence ID" value="EAQ77743.1"/>
    <property type="molecule type" value="Genomic_DNA"/>
</dbReference>
<name>A4A0C3_9BACT</name>
<dbReference type="PANTHER" id="PTHR37529">
    <property type="entry name" value="TRANSPOSASE INSG FOR INSERTION SEQUENCE ELEMENT IS4-RELATED"/>
    <property type="match status" value="1"/>
</dbReference>
<dbReference type="GO" id="GO:0004803">
    <property type="term" value="F:transposase activity"/>
    <property type="evidence" value="ECO:0007669"/>
    <property type="project" value="InterPro"/>
</dbReference>
<evidence type="ECO:0000259" key="2">
    <source>
        <dbReference type="Pfam" id="PF01609"/>
    </source>
</evidence>
<dbReference type="eggNOG" id="COG3385">
    <property type="taxonomic scope" value="Bacteria"/>
</dbReference>
<dbReference type="AlphaFoldDB" id="A4A0C3"/>
<feature type="region of interest" description="Disordered" evidence="1">
    <location>
        <begin position="402"/>
        <end position="445"/>
    </location>
</feature>
<evidence type="ECO:0000313" key="5">
    <source>
        <dbReference type="Proteomes" id="UP000004358"/>
    </source>
</evidence>
<dbReference type="Pfam" id="PF01609">
    <property type="entry name" value="DDE_Tnp_1"/>
    <property type="match status" value="1"/>
</dbReference>
<dbReference type="Proteomes" id="UP000004358">
    <property type="component" value="Unassembled WGS sequence"/>
</dbReference>
<reference evidence="4 5" key="1">
    <citation type="submission" date="2006-02" db="EMBL/GenBank/DDBJ databases">
        <authorList>
            <person name="Amann R."/>
            <person name="Ferriera S."/>
            <person name="Johnson J."/>
            <person name="Kravitz S."/>
            <person name="Halpern A."/>
            <person name="Remington K."/>
            <person name="Beeson K."/>
            <person name="Tran B."/>
            <person name="Rogers Y.-H."/>
            <person name="Friedman R."/>
            <person name="Venter J.C."/>
        </authorList>
    </citation>
    <scope>NUCLEOTIDE SEQUENCE [LARGE SCALE GENOMIC DNA]</scope>
    <source>
        <strain evidence="4 5">DSM 3645</strain>
    </source>
</reference>